<feature type="region of interest" description="Disordered" evidence="1">
    <location>
        <begin position="36"/>
        <end position="107"/>
    </location>
</feature>
<evidence type="ECO:0000313" key="2">
    <source>
        <dbReference type="EMBL" id="KAG8460680.1"/>
    </source>
</evidence>
<proteinExistence type="predicted"/>
<organism evidence="2 3">
    <name type="scientific">Diacronema lutheri</name>
    <name type="common">Unicellular marine alga</name>
    <name type="synonym">Monochrysis lutheri</name>
    <dbReference type="NCBI Taxonomy" id="2081491"/>
    <lineage>
        <taxon>Eukaryota</taxon>
        <taxon>Haptista</taxon>
        <taxon>Haptophyta</taxon>
        <taxon>Pavlovophyceae</taxon>
        <taxon>Pavlovales</taxon>
        <taxon>Pavlovaceae</taxon>
        <taxon>Diacronema</taxon>
    </lineage>
</organism>
<keyword evidence="3" id="KW-1185">Reference proteome</keyword>
<comment type="caution">
    <text evidence="2">The sequence shown here is derived from an EMBL/GenBank/DDBJ whole genome shotgun (WGS) entry which is preliminary data.</text>
</comment>
<reference evidence="2" key="1">
    <citation type="submission" date="2021-05" db="EMBL/GenBank/DDBJ databases">
        <title>The genome of the haptophyte Pavlova lutheri (Diacronema luteri, Pavlovales) - a model for lipid biosynthesis in eukaryotic algae.</title>
        <authorList>
            <person name="Hulatt C.J."/>
            <person name="Posewitz M.C."/>
        </authorList>
    </citation>
    <scope>NUCLEOTIDE SEQUENCE</scope>
    <source>
        <strain evidence="2">NIVA-4/92</strain>
    </source>
</reference>
<gene>
    <name evidence="2" type="ORF">KFE25_011455</name>
</gene>
<name>A0A8J5XDF4_DIALT</name>
<accession>A0A8J5XDF4</accession>
<evidence type="ECO:0000313" key="3">
    <source>
        <dbReference type="Proteomes" id="UP000751190"/>
    </source>
</evidence>
<dbReference type="AlphaFoldDB" id="A0A8J5XDF4"/>
<feature type="compositionally biased region" description="Low complexity" evidence="1">
    <location>
        <begin position="69"/>
        <end position="86"/>
    </location>
</feature>
<dbReference type="Proteomes" id="UP000751190">
    <property type="component" value="Unassembled WGS sequence"/>
</dbReference>
<dbReference type="EMBL" id="JAGTXO010000031">
    <property type="protein sequence ID" value="KAG8460680.1"/>
    <property type="molecule type" value="Genomic_DNA"/>
</dbReference>
<protein>
    <submittedName>
        <fullName evidence="2">Uncharacterized protein</fullName>
    </submittedName>
</protein>
<sequence>MALQEDGLPEGARERYARSLQSRLLLAFETGVPLHPADAVDHIPTPPRAVDDAAEGGARSPRAREGAPRARAPPAGLLAGGSSLRRTASTKGASAPFLKRMQIQSPR</sequence>
<evidence type="ECO:0000256" key="1">
    <source>
        <dbReference type="SAM" id="MobiDB-lite"/>
    </source>
</evidence>